<evidence type="ECO:0000313" key="2">
    <source>
        <dbReference type="EMBL" id="ORY60498.1"/>
    </source>
</evidence>
<gene>
    <name evidence="2" type="ORF">BCR38DRAFT_487561</name>
</gene>
<sequence>MTHLDEVRAANKELVKTKPFVAVFGGGTSGIGECGVQQLAATFGDDGDGLRVYIVGQNMDAAEKIIADCRQICPAGGFKFLKGDLALIKEVDRICAEITQAKQMRTKIQGTAAKIDLLVLCQGILAFSGPVYTEEGLDKYTSLFYYSQMR</sequence>
<feature type="non-terminal residue" evidence="2">
    <location>
        <position position="150"/>
    </location>
</feature>
<dbReference type="PANTHER" id="PTHR47534">
    <property type="entry name" value="YALI0E05731P"/>
    <property type="match status" value="1"/>
</dbReference>
<keyword evidence="1" id="KW-0560">Oxidoreductase</keyword>
<dbReference type="Proteomes" id="UP000193689">
    <property type="component" value="Unassembled WGS sequence"/>
</dbReference>
<proteinExistence type="predicted"/>
<dbReference type="InterPro" id="IPR052228">
    <property type="entry name" value="Sec_Metab_Biosynth_Oxidored"/>
</dbReference>
<dbReference type="GeneID" id="63780384"/>
<protein>
    <recommendedName>
        <fullName evidence="4">Ketoreductase (KR) domain-containing protein</fullName>
    </recommendedName>
</protein>
<dbReference type="RefSeq" id="XP_040712725.1">
    <property type="nucleotide sequence ID" value="XM_040864172.1"/>
</dbReference>
<dbReference type="InParanoid" id="A0A1Y2DMG5"/>
<reference evidence="2 3" key="1">
    <citation type="submission" date="2016-07" db="EMBL/GenBank/DDBJ databases">
        <title>Pervasive Adenine N6-methylation of Active Genes in Fungi.</title>
        <authorList>
            <consortium name="DOE Joint Genome Institute"/>
            <person name="Mondo S.J."/>
            <person name="Dannebaum R.O."/>
            <person name="Kuo R.C."/>
            <person name="Labutti K."/>
            <person name="Haridas S."/>
            <person name="Kuo A."/>
            <person name="Salamov A."/>
            <person name="Ahrendt S.R."/>
            <person name="Lipzen A."/>
            <person name="Sullivan W."/>
            <person name="Andreopoulos W.B."/>
            <person name="Clum A."/>
            <person name="Lindquist E."/>
            <person name="Daum C."/>
            <person name="Ramamoorthy G.K."/>
            <person name="Gryganskyi A."/>
            <person name="Culley D."/>
            <person name="Magnuson J.K."/>
            <person name="James T.Y."/>
            <person name="O'Malley M.A."/>
            <person name="Stajich J.E."/>
            <person name="Spatafora J.W."/>
            <person name="Visel A."/>
            <person name="Grigoriev I.V."/>
        </authorList>
    </citation>
    <scope>NUCLEOTIDE SEQUENCE [LARGE SCALE GENOMIC DNA]</scope>
    <source>
        <strain evidence="2 3">CBS 129021</strain>
    </source>
</reference>
<comment type="caution">
    <text evidence="2">The sequence shown here is derived from an EMBL/GenBank/DDBJ whole genome shotgun (WGS) entry which is preliminary data.</text>
</comment>
<dbReference type="OrthoDB" id="2898509at2759"/>
<evidence type="ECO:0000256" key="1">
    <source>
        <dbReference type="ARBA" id="ARBA00023002"/>
    </source>
</evidence>
<dbReference type="GO" id="GO:0016491">
    <property type="term" value="F:oxidoreductase activity"/>
    <property type="evidence" value="ECO:0007669"/>
    <property type="project" value="UniProtKB-KW"/>
</dbReference>
<dbReference type="EMBL" id="MCFJ01000011">
    <property type="protein sequence ID" value="ORY60498.1"/>
    <property type="molecule type" value="Genomic_DNA"/>
</dbReference>
<keyword evidence="3" id="KW-1185">Reference proteome</keyword>
<evidence type="ECO:0000313" key="3">
    <source>
        <dbReference type="Proteomes" id="UP000193689"/>
    </source>
</evidence>
<dbReference type="SUPFAM" id="SSF51735">
    <property type="entry name" value="NAD(P)-binding Rossmann-fold domains"/>
    <property type="match status" value="1"/>
</dbReference>
<name>A0A1Y2DMG5_9PEZI</name>
<dbReference type="AlphaFoldDB" id="A0A1Y2DMG5"/>
<evidence type="ECO:0008006" key="4">
    <source>
        <dbReference type="Google" id="ProtNLM"/>
    </source>
</evidence>
<dbReference type="PANTHER" id="PTHR47534:SF3">
    <property type="entry name" value="ALCOHOL DEHYDROGENASE-LIKE C-TERMINAL DOMAIN-CONTAINING PROTEIN"/>
    <property type="match status" value="1"/>
</dbReference>
<organism evidence="2 3">
    <name type="scientific">Pseudomassariella vexata</name>
    <dbReference type="NCBI Taxonomy" id="1141098"/>
    <lineage>
        <taxon>Eukaryota</taxon>
        <taxon>Fungi</taxon>
        <taxon>Dikarya</taxon>
        <taxon>Ascomycota</taxon>
        <taxon>Pezizomycotina</taxon>
        <taxon>Sordariomycetes</taxon>
        <taxon>Xylariomycetidae</taxon>
        <taxon>Amphisphaeriales</taxon>
        <taxon>Pseudomassariaceae</taxon>
        <taxon>Pseudomassariella</taxon>
    </lineage>
</organism>
<accession>A0A1Y2DMG5</accession>
<dbReference type="InterPro" id="IPR036291">
    <property type="entry name" value="NAD(P)-bd_dom_sf"/>
</dbReference>
<dbReference type="Gene3D" id="3.40.50.720">
    <property type="entry name" value="NAD(P)-binding Rossmann-like Domain"/>
    <property type="match status" value="1"/>
</dbReference>